<evidence type="ECO:0000313" key="5">
    <source>
        <dbReference type="Proteomes" id="UP000238916"/>
    </source>
</evidence>
<dbReference type="AlphaFoldDB" id="A0A2U3LUT2"/>
<accession>A0A2U3LUT2</accession>
<dbReference type="GO" id="GO:0016740">
    <property type="term" value="F:transferase activity"/>
    <property type="evidence" value="ECO:0007669"/>
    <property type="project" value="UniProtKB-KW"/>
</dbReference>
<dbReference type="InterPro" id="IPR013785">
    <property type="entry name" value="Aldolase_TIM"/>
</dbReference>
<evidence type="ECO:0000256" key="1">
    <source>
        <dbReference type="ARBA" id="ARBA00001966"/>
    </source>
</evidence>
<sequence>MLSLFAQSELSDLIEKVEKGERLDYEAGVRMMDSQDILALGYMANLVRERKNGNKTYFMVNNPLDHTNFSTDRTNATMLYGDIETTEERIDHLILLRAIQDRIEGFLTFSPLPADSEKTQVEGTMGVGSTTGMEDLKVLAVSRILLDNIDHIKAFWMMLGHKLAQVSLAFGVDDLDGTVVEGTGTSDAISKRALIHMIQKAGRDAVERDTLYRVLKPI</sequence>
<dbReference type="InterPro" id="IPR045567">
    <property type="entry name" value="CofH/MnqC-like_C"/>
</dbReference>
<dbReference type="Pfam" id="PF19288">
    <property type="entry name" value="CofH_C"/>
    <property type="match status" value="1"/>
</dbReference>
<dbReference type="EC" id="2.5.1.-" evidence="4"/>
<dbReference type="InterPro" id="IPR058240">
    <property type="entry name" value="rSAM_sf"/>
</dbReference>
<name>A0A2U3LUT2_9FIRM</name>
<dbReference type="EMBL" id="OMOF01000823">
    <property type="protein sequence ID" value="SPF55552.1"/>
    <property type="molecule type" value="Genomic_DNA"/>
</dbReference>
<keyword evidence="2" id="KW-0411">Iron-sulfur</keyword>
<evidence type="ECO:0000313" key="4">
    <source>
        <dbReference type="EMBL" id="SPF55552.1"/>
    </source>
</evidence>
<dbReference type="InterPro" id="IPR034405">
    <property type="entry name" value="F420"/>
</dbReference>
<feature type="domain" description="CofH/MqnC-like C-terminal" evidence="3">
    <location>
        <begin position="104"/>
        <end position="206"/>
    </location>
</feature>
<evidence type="ECO:0000256" key="2">
    <source>
        <dbReference type="ARBA" id="ARBA00022485"/>
    </source>
</evidence>
<keyword evidence="2" id="KW-0408">Iron</keyword>
<dbReference type="PANTHER" id="PTHR43076:SF7">
    <property type="entry name" value="AMINODEOXYFUTALOSINE SYNTHASE"/>
    <property type="match status" value="1"/>
</dbReference>
<dbReference type="OrthoDB" id="9802027at2"/>
<organism evidence="4 5">
    <name type="scientific">Candidatus Desulfosporosinus infrequens</name>
    <dbReference type="NCBI Taxonomy" id="2043169"/>
    <lineage>
        <taxon>Bacteria</taxon>
        <taxon>Bacillati</taxon>
        <taxon>Bacillota</taxon>
        <taxon>Clostridia</taxon>
        <taxon>Eubacteriales</taxon>
        <taxon>Desulfitobacteriaceae</taxon>
        <taxon>Desulfosporosinus</taxon>
    </lineage>
</organism>
<comment type="cofactor">
    <cofactor evidence="1">
        <name>[4Fe-4S] cluster</name>
        <dbReference type="ChEBI" id="CHEBI:49883"/>
    </cofactor>
</comment>
<keyword evidence="2" id="KW-0004">4Fe-4S</keyword>
<dbReference type="Proteomes" id="UP000238916">
    <property type="component" value="Unassembled WGS sequence"/>
</dbReference>
<reference evidence="5" key="1">
    <citation type="submission" date="2018-02" db="EMBL/GenBank/DDBJ databases">
        <authorList>
            <person name="Hausmann B."/>
        </authorList>
    </citation>
    <scope>NUCLEOTIDE SEQUENCE [LARGE SCALE GENOMIC DNA]</scope>
    <source>
        <strain evidence="5">Peat soil MAG SbF1</strain>
    </source>
</reference>
<dbReference type="SUPFAM" id="SSF102114">
    <property type="entry name" value="Radical SAM enzymes"/>
    <property type="match status" value="1"/>
</dbReference>
<proteinExistence type="predicted"/>
<dbReference type="PANTHER" id="PTHR43076">
    <property type="entry name" value="FO SYNTHASE (COFH)"/>
    <property type="match status" value="1"/>
</dbReference>
<protein>
    <submittedName>
        <fullName evidence="4">FO synthase subunit 2</fullName>
        <ecNumber evidence="4">2.5.1.-</ecNumber>
    </submittedName>
</protein>
<evidence type="ECO:0000259" key="3">
    <source>
        <dbReference type="Pfam" id="PF19288"/>
    </source>
</evidence>
<dbReference type="GO" id="GO:0044689">
    <property type="term" value="F:7,8-didemethyl-8-hydroxy-5-deazariboflavin synthase activity"/>
    <property type="evidence" value="ECO:0007669"/>
    <property type="project" value="TreeGrafter"/>
</dbReference>
<dbReference type="GO" id="GO:0051539">
    <property type="term" value="F:4 iron, 4 sulfur cluster binding"/>
    <property type="evidence" value="ECO:0007669"/>
    <property type="project" value="UniProtKB-KW"/>
</dbReference>
<gene>
    <name evidence="4" type="ORF">SBF1_840026</name>
</gene>
<dbReference type="Gene3D" id="3.20.20.70">
    <property type="entry name" value="Aldolase class I"/>
    <property type="match status" value="1"/>
</dbReference>
<keyword evidence="2" id="KW-0479">Metal-binding</keyword>
<keyword evidence="4" id="KW-0808">Transferase</keyword>